<dbReference type="InterPro" id="IPR025893">
    <property type="entry name" value="Tocopherol_cyclase"/>
</dbReference>
<proteinExistence type="predicted"/>
<sequence length="323" mass="37069">MLLKKLQALFNAERYHGWGRKKNYFEGWYYKVVNQAEDRAFAFIPGIAMDENGAQQAFVQVLDGKQLTANYHKYDFDTFSTSSERFEVNIDKNYFSNDRIQLSLPNIEGTLHFQEHAPWSNNWYSPNIMGPFSFIPFMECYHGILSMNHHIEGVLDINGEAVDFTGGRGYMEKDWGHTFPSAYFWMQTNHFSEAGISLKASIAKIPWLGSSFTGFIAGVWLKDRLIEFTTYNFTKLNKSFANQEKVILEMENTQYRLQIEALREEATGLASPIAGFMDGRVEESMNAQLKVVLYDKKNKTILLEDTGRNAGLEVAGNIEEIFV</sequence>
<dbReference type="SUPFAM" id="SSF159245">
    <property type="entry name" value="AttH-like"/>
    <property type="match status" value="1"/>
</dbReference>
<dbReference type="PANTHER" id="PTHR35309:SF4">
    <property type="entry name" value="TOCOPHEROL CYCLASE"/>
    <property type="match status" value="1"/>
</dbReference>
<accession>A0ABP9DKX6</accession>
<dbReference type="RefSeq" id="WP_345374312.1">
    <property type="nucleotide sequence ID" value="NZ_BAABJX010000058.1"/>
</dbReference>
<gene>
    <name evidence="1" type="ORF">GCM10023331_35770</name>
</gene>
<name>A0ABP9DKX6_9BACT</name>
<dbReference type="Pfam" id="PF14249">
    <property type="entry name" value="Tocopherol_cycl"/>
    <property type="match status" value="1"/>
</dbReference>
<dbReference type="PANTHER" id="PTHR35309">
    <property type="match status" value="1"/>
</dbReference>
<keyword evidence="2" id="KW-1185">Reference proteome</keyword>
<reference evidence="2" key="1">
    <citation type="journal article" date="2019" name="Int. J. Syst. Evol. Microbiol.">
        <title>The Global Catalogue of Microorganisms (GCM) 10K type strain sequencing project: providing services to taxonomists for standard genome sequencing and annotation.</title>
        <authorList>
            <consortium name="The Broad Institute Genomics Platform"/>
            <consortium name="The Broad Institute Genome Sequencing Center for Infectious Disease"/>
            <person name="Wu L."/>
            <person name="Ma J."/>
        </authorList>
    </citation>
    <scope>NUCLEOTIDE SEQUENCE [LARGE SCALE GENOMIC DNA]</scope>
    <source>
        <strain evidence="2">JCM 18326</strain>
    </source>
</reference>
<organism evidence="1 2">
    <name type="scientific">Algivirga pacifica</name>
    <dbReference type="NCBI Taxonomy" id="1162670"/>
    <lineage>
        <taxon>Bacteria</taxon>
        <taxon>Pseudomonadati</taxon>
        <taxon>Bacteroidota</taxon>
        <taxon>Cytophagia</taxon>
        <taxon>Cytophagales</taxon>
        <taxon>Flammeovirgaceae</taxon>
        <taxon>Algivirga</taxon>
    </lineage>
</organism>
<comment type="caution">
    <text evidence="1">The sequence shown here is derived from an EMBL/GenBank/DDBJ whole genome shotgun (WGS) entry which is preliminary data.</text>
</comment>
<evidence type="ECO:0000313" key="2">
    <source>
        <dbReference type="Proteomes" id="UP001500298"/>
    </source>
</evidence>
<dbReference type="EMBL" id="BAABJX010000058">
    <property type="protein sequence ID" value="GAA4847910.1"/>
    <property type="molecule type" value="Genomic_DNA"/>
</dbReference>
<evidence type="ECO:0000313" key="1">
    <source>
        <dbReference type="EMBL" id="GAA4847910.1"/>
    </source>
</evidence>
<dbReference type="Proteomes" id="UP001500298">
    <property type="component" value="Unassembled WGS sequence"/>
</dbReference>
<evidence type="ECO:0008006" key="3">
    <source>
        <dbReference type="Google" id="ProtNLM"/>
    </source>
</evidence>
<protein>
    <recommendedName>
        <fullName evidence="3">Tocopherol cyclase</fullName>
    </recommendedName>
</protein>